<dbReference type="Proteomes" id="UP000285138">
    <property type="component" value="Unassembled WGS sequence"/>
</dbReference>
<dbReference type="AlphaFoldDB" id="A0A424YGS1"/>
<keyword evidence="2" id="KW-0963">Cytoplasm</keyword>
<evidence type="ECO:0000256" key="2">
    <source>
        <dbReference type="PIRNR" id="PIRNR006276"/>
    </source>
</evidence>
<evidence type="ECO:0000259" key="3">
    <source>
        <dbReference type="Pfam" id="PF00582"/>
    </source>
</evidence>
<dbReference type="InterPro" id="IPR006015">
    <property type="entry name" value="Universal_stress_UspA"/>
</dbReference>
<dbReference type="SUPFAM" id="SSF52402">
    <property type="entry name" value="Adenine nucleotide alpha hydrolases-like"/>
    <property type="match status" value="1"/>
</dbReference>
<evidence type="ECO:0000313" key="5">
    <source>
        <dbReference type="Proteomes" id="UP000285138"/>
    </source>
</evidence>
<sequence length="145" mass="16219">MEKILVPIDGSENSLKALKYAEDMAEKFGSQIILVNIQKPVFYEGLDPEPLSKDKETETLQEKANAVINEGLQELEDSTLSIKVEFDPDIIVGDPAEQILFLIEKEDVDLVVMGSHGLSRLRRYIIGSVSSKVLKHSKRPVLIIK</sequence>
<gene>
    <name evidence="4" type="ORF">D5R97_02720</name>
</gene>
<dbReference type="GO" id="GO:0005737">
    <property type="term" value="C:cytoplasm"/>
    <property type="evidence" value="ECO:0007669"/>
    <property type="project" value="UniProtKB-SubCell"/>
</dbReference>
<name>A0A424YGS1_9FIRM</name>
<dbReference type="InterPro" id="IPR006016">
    <property type="entry name" value="UspA"/>
</dbReference>
<comment type="caution">
    <text evidence="4">The sequence shown here is derived from an EMBL/GenBank/DDBJ whole genome shotgun (WGS) entry which is preliminary data.</text>
</comment>
<organism evidence="4 5">
    <name type="scientific">Candidatus Syntrophonatronum acetioxidans</name>
    <dbReference type="NCBI Taxonomy" id="1795816"/>
    <lineage>
        <taxon>Bacteria</taxon>
        <taxon>Bacillati</taxon>
        <taxon>Bacillota</taxon>
        <taxon>Clostridia</taxon>
        <taxon>Eubacteriales</taxon>
        <taxon>Syntrophomonadaceae</taxon>
        <taxon>Candidatus Syntrophonatronum</taxon>
    </lineage>
</organism>
<feature type="domain" description="UspA" evidence="3">
    <location>
        <begin position="2"/>
        <end position="145"/>
    </location>
</feature>
<dbReference type="PRINTS" id="PR01438">
    <property type="entry name" value="UNVRSLSTRESS"/>
</dbReference>
<evidence type="ECO:0000313" key="4">
    <source>
        <dbReference type="EMBL" id="RQD77229.1"/>
    </source>
</evidence>
<dbReference type="PANTHER" id="PTHR46268:SF6">
    <property type="entry name" value="UNIVERSAL STRESS PROTEIN UP12"/>
    <property type="match status" value="1"/>
</dbReference>
<dbReference type="Pfam" id="PF00582">
    <property type="entry name" value="Usp"/>
    <property type="match status" value="1"/>
</dbReference>
<dbReference type="InterPro" id="IPR014729">
    <property type="entry name" value="Rossmann-like_a/b/a_fold"/>
</dbReference>
<evidence type="ECO:0000256" key="1">
    <source>
        <dbReference type="ARBA" id="ARBA00008791"/>
    </source>
</evidence>
<dbReference type="EMBL" id="QZAA01000076">
    <property type="protein sequence ID" value="RQD77229.1"/>
    <property type="molecule type" value="Genomic_DNA"/>
</dbReference>
<comment type="similarity">
    <text evidence="1 2">Belongs to the universal stress protein A family.</text>
</comment>
<dbReference type="Gene3D" id="3.40.50.620">
    <property type="entry name" value="HUPs"/>
    <property type="match status" value="1"/>
</dbReference>
<proteinExistence type="inferred from homology"/>
<dbReference type="PANTHER" id="PTHR46268">
    <property type="entry name" value="STRESS RESPONSE PROTEIN NHAX"/>
    <property type="match status" value="1"/>
</dbReference>
<dbReference type="CDD" id="cd00293">
    <property type="entry name" value="USP-like"/>
    <property type="match status" value="1"/>
</dbReference>
<protein>
    <recommendedName>
        <fullName evidence="2">Universal stress protein</fullName>
    </recommendedName>
</protein>
<comment type="subcellular location">
    <subcellularLocation>
        <location evidence="2">Cytoplasm</location>
    </subcellularLocation>
</comment>
<reference evidence="4 5" key="1">
    <citation type="submission" date="2018-08" db="EMBL/GenBank/DDBJ databases">
        <title>The metabolism and importance of syntrophic acetate oxidation coupled to methane or sulfide production in haloalkaline environments.</title>
        <authorList>
            <person name="Timmers P.H.A."/>
            <person name="Vavourakis C.D."/>
            <person name="Sorokin D.Y."/>
            <person name="Sinninghe Damste J.S."/>
            <person name="Muyzer G."/>
            <person name="Stams A.J.M."/>
            <person name="Plugge C.M."/>
        </authorList>
    </citation>
    <scope>NUCLEOTIDE SEQUENCE [LARGE SCALE GENOMIC DNA]</scope>
    <source>
        <strain evidence="4">MSAO_Bac1</strain>
    </source>
</reference>
<accession>A0A424YGS1</accession>
<dbReference type="PIRSF" id="PIRSF006276">
    <property type="entry name" value="UspA"/>
    <property type="match status" value="1"/>
</dbReference>